<proteinExistence type="predicted"/>
<dbReference type="Pfam" id="PF20415">
    <property type="entry name" value="DUF6699"/>
    <property type="match status" value="1"/>
</dbReference>
<accession>A0A9P5TGI5</accession>
<dbReference type="InterPro" id="IPR046522">
    <property type="entry name" value="DUF6699"/>
</dbReference>
<sequence>MNPYAASQDTSSWGTSVGSPSSKQVTSPSLSSWGTVQSKSPSGTATPTSFGHPGSLLNHAREFSPGKLANIIPRVVYRFFCVVDNVALPHLGRPTQGVIGLNPALQDGRLCFNFANPPPPPSPSESRIYGICHSSAFNPSMSYAQINFEGFPHWVLRMELPQALTVFTILQHVYQFLQEPDMQGTQFARPGGHNHHQLSYSRDAKSPSAHPYVGKKRILCLGPRTLFAGLTPAPGANSWTIHLIPISH</sequence>
<evidence type="ECO:0000313" key="4">
    <source>
        <dbReference type="Proteomes" id="UP000724874"/>
    </source>
</evidence>
<evidence type="ECO:0000313" key="3">
    <source>
        <dbReference type="EMBL" id="KAF8874867.1"/>
    </source>
</evidence>
<protein>
    <recommendedName>
        <fullName evidence="2">DUF6699 domain-containing protein</fullName>
    </recommendedName>
</protein>
<feature type="region of interest" description="Disordered" evidence="1">
    <location>
        <begin position="187"/>
        <end position="210"/>
    </location>
</feature>
<feature type="compositionally biased region" description="Low complexity" evidence="1">
    <location>
        <begin position="10"/>
        <end position="22"/>
    </location>
</feature>
<evidence type="ECO:0000259" key="2">
    <source>
        <dbReference type="Pfam" id="PF20415"/>
    </source>
</evidence>
<keyword evidence="4" id="KW-1185">Reference proteome</keyword>
<dbReference type="OrthoDB" id="2994675at2759"/>
<dbReference type="EMBL" id="JADNYJ010000206">
    <property type="protein sequence ID" value="KAF8874867.1"/>
    <property type="molecule type" value="Genomic_DNA"/>
</dbReference>
<dbReference type="AlphaFoldDB" id="A0A9P5TGI5"/>
<feature type="region of interest" description="Disordered" evidence="1">
    <location>
        <begin position="1"/>
        <end position="51"/>
    </location>
</feature>
<feature type="domain" description="DUF6699" evidence="2">
    <location>
        <begin position="125"/>
        <end position="233"/>
    </location>
</feature>
<dbReference type="Proteomes" id="UP000724874">
    <property type="component" value="Unassembled WGS sequence"/>
</dbReference>
<reference evidence="3" key="1">
    <citation type="submission" date="2020-11" db="EMBL/GenBank/DDBJ databases">
        <authorList>
            <consortium name="DOE Joint Genome Institute"/>
            <person name="Ahrendt S."/>
            <person name="Riley R."/>
            <person name="Andreopoulos W."/>
            <person name="LaButti K."/>
            <person name="Pangilinan J."/>
            <person name="Ruiz-duenas F.J."/>
            <person name="Barrasa J.M."/>
            <person name="Sanchez-Garcia M."/>
            <person name="Camarero S."/>
            <person name="Miyauchi S."/>
            <person name="Serrano A."/>
            <person name="Linde D."/>
            <person name="Babiker R."/>
            <person name="Drula E."/>
            <person name="Ayuso-Fernandez I."/>
            <person name="Pacheco R."/>
            <person name="Padilla G."/>
            <person name="Ferreira P."/>
            <person name="Barriuso J."/>
            <person name="Kellner H."/>
            <person name="Castanera R."/>
            <person name="Alfaro M."/>
            <person name="Ramirez L."/>
            <person name="Pisabarro A.G."/>
            <person name="Kuo A."/>
            <person name="Tritt A."/>
            <person name="Lipzen A."/>
            <person name="He G."/>
            <person name="Yan M."/>
            <person name="Ng V."/>
            <person name="Cullen D."/>
            <person name="Martin F."/>
            <person name="Rosso M.-N."/>
            <person name="Henrissat B."/>
            <person name="Hibbett D."/>
            <person name="Martinez A.T."/>
            <person name="Grigoriev I.V."/>
        </authorList>
    </citation>
    <scope>NUCLEOTIDE SEQUENCE</scope>
    <source>
        <strain evidence="3">AH 44721</strain>
    </source>
</reference>
<organism evidence="3 4">
    <name type="scientific">Gymnopilus junonius</name>
    <name type="common">Spectacular rustgill mushroom</name>
    <name type="synonym">Gymnopilus spectabilis subsp. junonius</name>
    <dbReference type="NCBI Taxonomy" id="109634"/>
    <lineage>
        <taxon>Eukaryota</taxon>
        <taxon>Fungi</taxon>
        <taxon>Dikarya</taxon>
        <taxon>Basidiomycota</taxon>
        <taxon>Agaricomycotina</taxon>
        <taxon>Agaricomycetes</taxon>
        <taxon>Agaricomycetidae</taxon>
        <taxon>Agaricales</taxon>
        <taxon>Agaricineae</taxon>
        <taxon>Hymenogastraceae</taxon>
        <taxon>Gymnopilus</taxon>
    </lineage>
</organism>
<gene>
    <name evidence="3" type="ORF">CPB84DRAFT_1752842</name>
</gene>
<evidence type="ECO:0000256" key="1">
    <source>
        <dbReference type="SAM" id="MobiDB-lite"/>
    </source>
</evidence>
<feature type="compositionally biased region" description="Polar residues" evidence="1">
    <location>
        <begin position="23"/>
        <end position="49"/>
    </location>
</feature>
<comment type="caution">
    <text evidence="3">The sequence shown here is derived from an EMBL/GenBank/DDBJ whole genome shotgun (WGS) entry which is preliminary data.</text>
</comment>
<name>A0A9P5TGI5_GYMJU</name>